<proteinExistence type="predicted"/>
<comment type="caution">
    <text evidence="1">The sequence shown here is derived from an EMBL/GenBank/DDBJ whole genome shotgun (WGS) entry which is preliminary data.</text>
</comment>
<sequence length="35" mass="3998">MYSLLILVDDHDFVVQFCEFDGKVFPKAPGADDKH</sequence>
<dbReference type="EMBL" id="VSSQ01007984">
    <property type="protein sequence ID" value="MPM37537.1"/>
    <property type="molecule type" value="Genomic_DNA"/>
</dbReference>
<evidence type="ECO:0000313" key="1">
    <source>
        <dbReference type="EMBL" id="MPM37537.1"/>
    </source>
</evidence>
<accession>A0A644ZA40</accession>
<reference evidence="1" key="1">
    <citation type="submission" date="2019-08" db="EMBL/GenBank/DDBJ databases">
        <authorList>
            <person name="Kucharzyk K."/>
            <person name="Murdoch R.W."/>
            <person name="Higgins S."/>
            <person name="Loffler F."/>
        </authorList>
    </citation>
    <scope>NUCLEOTIDE SEQUENCE</scope>
</reference>
<dbReference type="AlphaFoldDB" id="A0A644ZA40"/>
<organism evidence="1">
    <name type="scientific">bioreactor metagenome</name>
    <dbReference type="NCBI Taxonomy" id="1076179"/>
    <lineage>
        <taxon>unclassified sequences</taxon>
        <taxon>metagenomes</taxon>
        <taxon>ecological metagenomes</taxon>
    </lineage>
</organism>
<protein>
    <submittedName>
        <fullName evidence="1">Uncharacterized protein</fullName>
    </submittedName>
</protein>
<gene>
    <name evidence="1" type="ORF">SDC9_84155</name>
</gene>
<name>A0A644ZA40_9ZZZZ</name>